<evidence type="ECO:0000256" key="5">
    <source>
        <dbReference type="SAM" id="MobiDB-lite"/>
    </source>
</evidence>
<dbReference type="InterPro" id="IPR009081">
    <property type="entry name" value="PP-bd_ACP"/>
</dbReference>
<dbReference type="Gene3D" id="3.30.559.10">
    <property type="entry name" value="Chloramphenicol acetyltransferase-like domain"/>
    <property type="match status" value="3"/>
</dbReference>
<keyword evidence="8" id="KW-1185">Reference proteome</keyword>
<organism evidence="7 8">
    <name type="scientific">Parachaetomium inaequale</name>
    <dbReference type="NCBI Taxonomy" id="2588326"/>
    <lineage>
        <taxon>Eukaryota</taxon>
        <taxon>Fungi</taxon>
        <taxon>Dikarya</taxon>
        <taxon>Ascomycota</taxon>
        <taxon>Pezizomycotina</taxon>
        <taxon>Sordariomycetes</taxon>
        <taxon>Sordariomycetidae</taxon>
        <taxon>Sordariales</taxon>
        <taxon>Chaetomiaceae</taxon>
        <taxon>Parachaetomium</taxon>
    </lineage>
</organism>
<evidence type="ECO:0000313" key="8">
    <source>
        <dbReference type="Proteomes" id="UP001303115"/>
    </source>
</evidence>
<dbReference type="PANTHER" id="PTHR45398:SF1">
    <property type="entry name" value="ENZYME, PUTATIVE (JCVI)-RELATED"/>
    <property type="match status" value="1"/>
</dbReference>
<dbReference type="SUPFAM" id="SSF47336">
    <property type="entry name" value="ACP-like"/>
    <property type="match status" value="3"/>
</dbReference>
<dbReference type="Gene3D" id="3.40.50.12780">
    <property type="entry name" value="N-terminal domain of ligase-like"/>
    <property type="match status" value="1"/>
</dbReference>
<feature type="compositionally biased region" description="Gly residues" evidence="5">
    <location>
        <begin position="2839"/>
        <end position="2849"/>
    </location>
</feature>
<feature type="region of interest" description="Disordered" evidence="5">
    <location>
        <begin position="1904"/>
        <end position="1924"/>
    </location>
</feature>
<evidence type="ECO:0000256" key="2">
    <source>
        <dbReference type="ARBA" id="ARBA00022553"/>
    </source>
</evidence>
<dbReference type="Pfam" id="PF00501">
    <property type="entry name" value="AMP-binding"/>
    <property type="match status" value="1"/>
</dbReference>
<dbReference type="InterPro" id="IPR023213">
    <property type="entry name" value="CAT-like_dom_sf"/>
</dbReference>
<dbReference type="Gene3D" id="1.10.1200.10">
    <property type="entry name" value="ACP-like"/>
    <property type="match status" value="3"/>
</dbReference>
<name>A0AAN6PCA9_9PEZI</name>
<feature type="compositionally biased region" description="Pro residues" evidence="5">
    <location>
        <begin position="1914"/>
        <end position="1924"/>
    </location>
</feature>
<sequence>MAAAPAPAPHIDASTSWLLLEDETTEARLLVLVSQVLGIGTDTVQVHASFRDLGGNEQRAVALRKACMAAGMDVKVKDILRCATLAELQTCITPCAPQNRRPETATVEPAMVAPLEIHRASRMSIMPEPKDGHLRKSSVASVEAHQGQRTDIEQALRTHPEVGRIASIRPKAGLLDGKLVALLTLSSTQTTQENPTAINLIPQSHALFAGTQVAQLKRAAEHALAPEAIPDLWIVLDGMPVTEAGQVDVRRLRTWAQNINEDVYHQALSLEHQETLQAPESGMEKSIQKLVSKVLEVPQGQIGVNFSFSQLGGDEMTAMELAARCKHESIYINPSEALGSMTLSELAAVAASRGGLAHKWDEETSDCFDLSPMQHLYFQTGMGGDLRRRPALDGSYRFNQSLLLRLKKPFSFEDISAAIEAVVAHHPMLRSRFGRGLNGWVQRVLPEIAGSYTLCHSAIRSERELIDIIERTQISMNVETGPIFAVDYLTTNDGQQLVYVAAHHLAVDLPSWRTIIHDLDELLENGSLLSQRSMPFHKWVDLQKADALGPDPKDLLPFALQPGDYAYWGLQDTPNTYGDAAEVSFSLSQELTTILQSSCNQVFKTDSVDVYLAALMLSFAQTFHDRPIPVVWNQEHGRDPLNPDIDISETVGWFTSLCPVSLKIETSDDFIKVLRHLKDTRRAIPARGAQYFASRFYHYDKEDLAAKDWPFEIIFSYAGSLQHLERDNGVMEQLAIPGRTLASSTSDIGGNVGRIALFEVSAMVDQGSAKVKFLYNRFSKDQARITQWVQNYEHLLLEAIGRLRYHPQELTQADVPHLDVTYEGLEKFNKDRVATLKLASVRDVETIYPVTAVQQSILISQAQRPDACYLHAIYEFASPNGDPIDISRICTAWQQVTMRHAALRTIFTESVTETGLWDKVILRRTSPEMLFIDTAPAEDPVFELSNLPNLRPTESKPLHRLTVCKAPTRTLVKLDISTALCDSLSIHVLLHDLRRAYATERAITEADQFSYPHYLYFLKTVRQESSLVFWREKLAGVPPCLFPRLTALPGELGFVNTCVELDITSYQLSGFTRTQKTTVDAVLRLAWGLILRCFTGSSQVCFGFQTVGRDDSILGMRHAVGSFSNTVACSYDLATYSPVAGALEMVEEQLITCLPHQHFTLAELQHGMGMKGGDRLFNSCLTFTEEPAGLNSKFTTRTSFELKPISLQQTFDVDVVINTRFTAGKLTVDIGQRVMSPEQSINVANTFGRAIRAILATPNTSIGLVDLFSDRDFAQILAWEAESPPEIEEQAQTVVHDLISRQVTIQPSSQSICSWDGSLTYLELEEEATKLAHHLVDAGVGPHSVVPVVMDKCKLAPVAMIAVLKSGAAFVPVDSLELGMIQPIFERLNSRVAISSELAAPVLGNLFERVVILTDDLMNVLPQGQGSLTSMAAPSDPACIFFVPISSNEARGVTFSHAALSTALLGQGPAARITPLSRVMQLSSFNVDICITEILTTLVYGGCVCVPSAVERLQDFSAAVNRMQVNWSYMTPLLSRKVDPTLLPSLKVVCFRTRGLDEDTYSIWHGKANVVLAYGPQDVCPLGIAFLEALGPHHLKSIGRPFAGNLLIVNPEDHKKRLPVGAVGELVVEGPTLGFSYPNRESTMTPLSPLGPSTGGKARYLKTGHRARYTQGGLMEFISSKRDDIDMDGKVVSLTEIEQHLRRCLGQGVDVVVETVIFRGQAKNDTLLTAFVELGDRFGNDENLSSLSLTTKEQLALAKQLVEVGLKNKFPQSMIPSAFIPVKHLPITPSLKVNRRRLQKMIAGMTKEDLLGFATVPKGAKFQHLKPLPLTQSEEKMRAIWARVLGVEEAKISAVDSFFSVGGDDIVAAQLVAVCRQQDIPVSIADVLRNATLTELSQAIVAVDSPQMTQDTSPAPPTASPSPVPLNPNAIKEVFIEKVIAPRVGVDPSMVADAAEASSAQIRYLETGMLRGRTNINYLTFNFSGAVDSKKLEEACKTLATIHPILRTAFVPHNRRVYQAVIKTSGVEFRRHYCPAWRLSNMLDKVIKKDATTPITFETPITKFMFLDGSKQSVLILRLSKAQYDDLSVALLVKDLKRLYDGSQKPPRRPTYCDFVRTAQAANSHGAEEYWRALLEGSVMTQAVAHTQPYQMSTNIQTVRNPALALGSLSSLGISFETVLKAAWAMVLANLSASSDVVFGEVIDGRHVRLPGGHSVAGVMGPTVNATPVRVQFPDTPLTPLNLLQYIHAQRMSGVPFENLGTLTIVEKCTPWPYWTRFSTLVHHQYEDTAINPSEPKSFHLGAAACKFTINESRAQDIPDLLVRSLVRPSDRVEISISFCADRVTEKFAEHALRMLCSTVSLLTSVNIMQPVIPCGYQYRAMIKRIPLPVKPAPGEDTDAGDSSVMDTLSKEQVEAVQTVIRDTWTSILNPSALGVPESQIHNAAFFDLWGSLIPASQIMQQLNTELPKVNLPGADANLQVTMEEIVENPTMLKQFELVASKLKPQTGKEMQKGREKEKEKEVEKSSGNARPPPQAHRRKPSMNVAVPPPSFGSRLRRLASTVARTTSPPTNNTTTTAVIRHLHPANFQTPPTPTSPVAIGLASAMVADLPPLSPRIIAGVSSPNMPGTILTPRTTPNTGSASPGLLQVPTAPPQLPNLPAFDPIAEEAEPLDMTGNNSSSMRGALPPLPVFRRSTPQGVGIGIVLAGVEPDSMTEGSSASSGTNASSTETTLAMSMMGMGGAAPPVRSEIKNGDLEREGLGKERGGDTLGPLPGNMNIAAAQPAYVGKVPGGMRVALTGMPSPMMMMGRGEGGVEDGVVSPLSAATVTPGTAATVTPGSGGGSGGGRYFGMHHQQGPHHGHGGGGGGESASAVSSPDTPGKGGRFGRGASPMLGS</sequence>
<reference evidence="8" key="1">
    <citation type="journal article" date="2023" name="Mol. Phylogenet. Evol.">
        <title>Genome-scale phylogeny and comparative genomics of the fungal order Sordariales.</title>
        <authorList>
            <person name="Hensen N."/>
            <person name="Bonometti L."/>
            <person name="Westerberg I."/>
            <person name="Brannstrom I.O."/>
            <person name="Guillou S."/>
            <person name="Cros-Aarteil S."/>
            <person name="Calhoun S."/>
            <person name="Haridas S."/>
            <person name="Kuo A."/>
            <person name="Mondo S."/>
            <person name="Pangilinan J."/>
            <person name="Riley R."/>
            <person name="LaButti K."/>
            <person name="Andreopoulos B."/>
            <person name="Lipzen A."/>
            <person name="Chen C."/>
            <person name="Yan M."/>
            <person name="Daum C."/>
            <person name="Ng V."/>
            <person name="Clum A."/>
            <person name="Steindorff A."/>
            <person name="Ohm R.A."/>
            <person name="Martin F."/>
            <person name="Silar P."/>
            <person name="Natvig D.O."/>
            <person name="Lalanne C."/>
            <person name="Gautier V."/>
            <person name="Ament-Velasquez S.L."/>
            <person name="Kruys A."/>
            <person name="Hutchinson M.I."/>
            <person name="Powell A.J."/>
            <person name="Barry K."/>
            <person name="Miller A.N."/>
            <person name="Grigoriev I.V."/>
            <person name="Debuchy R."/>
            <person name="Gladieux P."/>
            <person name="Hiltunen Thoren M."/>
            <person name="Johannesson H."/>
        </authorList>
    </citation>
    <scope>NUCLEOTIDE SEQUENCE [LARGE SCALE GENOMIC DNA]</scope>
    <source>
        <strain evidence="8">CBS 284.82</strain>
    </source>
</reference>
<dbReference type="SUPFAM" id="SSF56801">
    <property type="entry name" value="Acetyl-CoA synthetase-like"/>
    <property type="match status" value="2"/>
</dbReference>
<dbReference type="FunFam" id="3.30.300.30:FF:000015">
    <property type="entry name" value="Nonribosomal peptide synthase SidD"/>
    <property type="match status" value="1"/>
</dbReference>
<dbReference type="InterPro" id="IPR001242">
    <property type="entry name" value="Condensation_dom"/>
</dbReference>
<evidence type="ECO:0000259" key="6">
    <source>
        <dbReference type="PROSITE" id="PS50075"/>
    </source>
</evidence>
<protein>
    <recommendedName>
        <fullName evidence="6">Carrier domain-containing protein</fullName>
    </recommendedName>
</protein>
<feature type="domain" description="Carrier" evidence="6">
    <location>
        <begin position="1828"/>
        <end position="1904"/>
    </location>
</feature>
<comment type="caution">
    <text evidence="7">The sequence shown here is derived from an EMBL/GenBank/DDBJ whole genome shotgun (WGS) entry which is preliminary data.</text>
</comment>
<evidence type="ECO:0000256" key="1">
    <source>
        <dbReference type="ARBA" id="ARBA00022450"/>
    </source>
</evidence>
<dbReference type="Pfam" id="PF00668">
    <property type="entry name" value="Condensation"/>
    <property type="match status" value="3"/>
</dbReference>
<gene>
    <name evidence="7" type="ORF">C8A01DRAFT_17873</name>
</gene>
<dbReference type="Proteomes" id="UP001303115">
    <property type="component" value="Unassembled WGS sequence"/>
</dbReference>
<evidence type="ECO:0000313" key="7">
    <source>
        <dbReference type="EMBL" id="KAK4035449.1"/>
    </source>
</evidence>
<evidence type="ECO:0000256" key="4">
    <source>
        <dbReference type="ARBA" id="ARBA00029454"/>
    </source>
</evidence>
<feature type="region of interest" description="Disordered" evidence="5">
    <location>
        <begin position="2504"/>
        <end position="2553"/>
    </location>
</feature>
<evidence type="ECO:0000256" key="3">
    <source>
        <dbReference type="ARBA" id="ARBA00022598"/>
    </source>
</evidence>
<keyword evidence="3" id="KW-0436">Ligase</keyword>
<proteinExistence type="inferred from homology"/>
<feature type="domain" description="Carrier" evidence="6">
    <location>
        <begin position="278"/>
        <end position="354"/>
    </location>
</feature>
<dbReference type="Pfam" id="PF00550">
    <property type="entry name" value="PP-binding"/>
    <property type="match status" value="3"/>
</dbReference>
<dbReference type="InterPro" id="IPR042099">
    <property type="entry name" value="ANL_N_sf"/>
</dbReference>
<dbReference type="Gene3D" id="3.30.300.30">
    <property type="match status" value="2"/>
</dbReference>
<feature type="compositionally biased region" description="Basic and acidic residues" evidence="5">
    <location>
        <begin position="2510"/>
        <end position="2525"/>
    </location>
</feature>
<dbReference type="Gene3D" id="3.30.559.30">
    <property type="entry name" value="Nonribosomal peptide synthetase, condensation domain"/>
    <property type="match status" value="3"/>
</dbReference>
<feature type="region of interest" description="Disordered" evidence="5">
    <location>
        <begin position="2830"/>
        <end position="2896"/>
    </location>
</feature>
<dbReference type="SUPFAM" id="SSF52777">
    <property type="entry name" value="CoA-dependent acyltransferases"/>
    <property type="match status" value="6"/>
</dbReference>
<dbReference type="EMBL" id="MU854443">
    <property type="protein sequence ID" value="KAK4035449.1"/>
    <property type="molecule type" value="Genomic_DNA"/>
</dbReference>
<dbReference type="PROSITE" id="PS50075">
    <property type="entry name" value="CARRIER"/>
    <property type="match status" value="3"/>
</dbReference>
<dbReference type="FunFam" id="3.30.559.30:FF:000002">
    <property type="entry name" value="Nonribosomal peptide synthase Pes1"/>
    <property type="match status" value="1"/>
</dbReference>
<feature type="domain" description="Carrier" evidence="6">
    <location>
        <begin position="20"/>
        <end position="96"/>
    </location>
</feature>
<dbReference type="GO" id="GO:0016874">
    <property type="term" value="F:ligase activity"/>
    <property type="evidence" value="ECO:0007669"/>
    <property type="project" value="UniProtKB-KW"/>
</dbReference>
<accession>A0AAN6PCA9</accession>
<dbReference type="PANTHER" id="PTHR45398">
    <property type="match status" value="1"/>
</dbReference>
<dbReference type="InterPro" id="IPR045851">
    <property type="entry name" value="AMP-bd_C_sf"/>
</dbReference>
<keyword evidence="1" id="KW-0596">Phosphopantetheine</keyword>
<keyword evidence="2" id="KW-0597">Phosphoprotein</keyword>
<dbReference type="InterPro" id="IPR036736">
    <property type="entry name" value="ACP-like_sf"/>
</dbReference>
<dbReference type="InterPro" id="IPR000873">
    <property type="entry name" value="AMP-dep_synth/lig_dom"/>
</dbReference>
<comment type="similarity">
    <text evidence="4">Belongs to the NRP synthetase family.</text>
</comment>